<evidence type="ECO:0000313" key="2">
    <source>
        <dbReference type="EMBL" id="EOA85867.1"/>
    </source>
</evidence>
<reference evidence="2 3" key="1">
    <citation type="journal article" date="2012" name="PLoS Pathog.">
        <title>Diverse lifestyles and strategies of plant pathogenesis encoded in the genomes of eighteen Dothideomycetes fungi.</title>
        <authorList>
            <person name="Ohm R.A."/>
            <person name="Feau N."/>
            <person name="Henrissat B."/>
            <person name="Schoch C.L."/>
            <person name="Horwitz B.A."/>
            <person name="Barry K.W."/>
            <person name="Condon B.J."/>
            <person name="Copeland A.C."/>
            <person name="Dhillon B."/>
            <person name="Glaser F."/>
            <person name="Hesse C.N."/>
            <person name="Kosti I."/>
            <person name="LaButti K."/>
            <person name="Lindquist E.A."/>
            <person name="Lucas S."/>
            <person name="Salamov A.A."/>
            <person name="Bradshaw R.E."/>
            <person name="Ciuffetti L."/>
            <person name="Hamelin R.C."/>
            <person name="Kema G.H.J."/>
            <person name="Lawrence C."/>
            <person name="Scott J.A."/>
            <person name="Spatafora J.W."/>
            <person name="Turgeon B.G."/>
            <person name="de Wit P.J.G.M."/>
            <person name="Zhong S."/>
            <person name="Goodwin S.B."/>
            <person name="Grigoriev I.V."/>
        </authorList>
    </citation>
    <scope>NUCLEOTIDE SEQUENCE [LARGE SCALE GENOMIC DNA]</scope>
    <source>
        <strain evidence="3">28A</strain>
    </source>
</reference>
<reference evidence="2 3" key="2">
    <citation type="journal article" date="2013" name="PLoS Genet.">
        <title>Comparative genome structure, secondary metabolite, and effector coding capacity across Cochliobolus pathogens.</title>
        <authorList>
            <person name="Condon B.J."/>
            <person name="Leng Y."/>
            <person name="Wu D."/>
            <person name="Bushley K.E."/>
            <person name="Ohm R.A."/>
            <person name="Otillar R."/>
            <person name="Martin J."/>
            <person name="Schackwitz W."/>
            <person name="Grimwood J."/>
            <person name="MohdZainudin N."/>
            <person name="Xue C."/>
            <person name="Wang R."/>
            <person name="Manning V.A."/>
            <person name="Dhillon B."/>
            <person name="Tu Z.J."/>
            <person name="Steffenson B.J."/>
            <person name="Salamov A."/>
            <person name="Sun H."/>
            <person name="Lowry S."/>
            <person name="LaButti K."/>
            <person name="Han J."/>
            <person name="Copeland A."/>
            <person name="Lindquist E."/>
            <person name="Barry K."/>
            <person name="Schmutz J."/>
            <person name="Baker S.E."/>
            <person name="Ciuffetti L.M."/>
            <person name="Grigoriev I.V."/>
            <person name="Zhong S."/>
            <person name="Turgeon B.G."/>
        </authorList>
    </citation>
    <scope>NUCLEOTIDE SEQUENCE [LARGE SCALE GENOMIC DNA]</scope>
    <source>
        <strain evidence="3">28A</strain>
    </source>
</reference>
<dbReference type="EMBL" id="KB908626">
    <property type="protein sequence ID" value="EOA85867.1"/>
    <property type="molecule type" value="Genomic_DNA"/>
</dbReference>
<evidence type="ECO:0000256" key="1">
    <source>
        <dbReference type="SAM" id="MobiDB-lite"/>
    </source>
</evidence>
<dbReference type="GeneID" id="19404534"/>
<dbReference type="OrthoDB" id="4656735at2759"/>
<proteinExistence type="predicted"/>
<feature type="region of interest" description="Disordered" evidence="1">
    <location>
        <begin position="1"/>
        <end position="24"/>
    </location>
</feature>
<dbReference type="eggNOG" id="ENOG502SSBI">
    <property type="taxonomic scope" value="Eukaryota"/>
</dbReference>
<accession>R0KCC3</accession>
<name>R0KCC3_EXST2</name>
<dbReference type="AlphaFoldDB" id="R0KCC3"/>
<dbReference type="HOGENOM" id="CLU_573863_0_0_1"/>
<dbReference type="Proteomes" id="UP000016935">
    <property type="component" value="Unassembled WGS sequence"/>
</dbReference>
<dbReference type="STRING" id="671987.R0KCC3"/>
<dbReference type="RefSeq" id="XP_008026394.1">
    <property type="nucleotide sequence ID" value="XM_008028203.1"/>
</dbReference>
<organism evidence="2 3">
    <name type="scientific">Exserohilum turcicum (strain 28A)</name>
    <name type="common">Northern leaf blight fungus</name>
    <name type="synonym">Setosphaeria turcica</name>
    <dbReference type="NCBI Taxonomy" id="671987"/>
    <lineage>
        <taxon>Eukaryota</taxon>
        <taxon>Fungi</taxon>
        <taxon>Dikarya</taxon>
        <taxon>Ascomycota</taxon>
        <taxon>Pezizomycotina</taxon>
        <taxon>Dothideomycetes</taxon>
        <taxon>Pleosporomycetidae</taxon>
        <taxon>Pleosporales</taxon>
        <taxon>Pleosporineae</taxon>
        <taxon>Pleosporaceae</taxon>
        <taxon>Exserohilum</taxon>
    </lineage>
</organism>
<protein>
    <submittedName>
        <fullName evidence="2">Uncharacterized protein</fullName>
    </submittedName>
</protein>
<gene>
    <name evidence="2" type="ORF">SETTUDRAFT_39890</name>
</gene>
<keyword evidence="3" id="KW-1185">Reference proteome</keyword>
<sequence length="476" mass="53646">MEHATIGVREPSSRPLHPPRQRSDSRHLRIIQELGCSLQRDGQTVPHDEIATAAYLARPDTKGGICFILQQPADHHPYHLGADSVIESSPTLRALLIEIWPIVSCGAPSPTVLDRLPFVRSYEEPDLDIKHHIQERTFAMIEAKCPDVVVCMWRYKRGNGIAQEDRTGNIAAVEGLGVGQVFGRPTHVMASGHRIVRVNAFHPSFAMNYNPDLSCLRQLLILEIAQACGLYRGDWLNKRWMDELRERCKSITRERSRAQEMDLTQLAIEYKRNLESIAAFIESQIETSHSHDPAIRYRYLVGMNVTESFNTASLCIRAIHCMKESIDPDDMGKTRSEAFENSSRYTVAFVRQLVKVLLIGVEPDRNTSISCMGLYGESVIDAGLRARQQNYGVTATKVHEILGKLCRGMNSSFTVGQGYPKRTFRFTLYEWSKILLSTALDFEKLLSELAPLSENGSQSDMDGITNFFDTLCLDTT</sequence>
<evidence type="ECO:0000313" key="3">
    <source>
        <dbReference type="Proteomes" id="UP000016935"/>
    </source>
</evidence>